<dbReference type="InterPro" id="IPR011256">
    <property type="entry name" value="Reg_factor_effector_dom_sf"/>
</dbReference>
<organism evidence="2 3">
    <name type="scientific">Paenibacillus harenae</name>
    <dbReference type="NCBI Taxonomy" id="306543"/>
    <lineage>
        <taxon>Bacteria</taxon>
        <taxon>Bacillati</taxon>
        <taxon>Bacillota</taxon>
        <taxon>Bacilli</taxon>
        <taxon>Bacillales</taxon>
        <taxon>Paenibacillaceae</taxon>
        <taxon>Paenibacillus</taxon>
    </lineage>
</organism>
<dbReference type="RefSeq" id="WP_307208322.1">
    <property type="nucleotide sequence ID" value="NZ_JAUSST010000002.1"/>
</dbReference>
<reference evidence="2 3" key="1">
    <citation type="submission" date="2023-07" db="EMBL/GenBank/DDBJ databases">
        <title>Sorghum-associated microbial communities from plants grown in Nebraska, USA.</title>
        <authorList>
            <person name="Schachtman D."/>
        </authorList>
    </citation>
    <scope>NUCLEOTIDE SEQUENCE [LARGE SCALE GENOMIC DNA]</scope>
    <source>
        <strain evidence="2 3">CC482</strain>
    </source>
</reference>
<keyword evidence="3" id="KW-1185">Reference proteome</keyword>
<dbReference type="Proteomes" id="UP001229346">
    <property type="component" value="Unassembled WGS sequence"/>
</dbReference>
<dbReference type="InterPro" id="IPR029441">
    <property type="entry name" value="Cass2"/>
</dbReference>
<name>A0ABT9UB83_PAEHA</name>
<dbReference type="EMBL" id="JAUSSU010000017">
    <property type="protein sequence ID" value="MDQ0116273.1"/>
    <property type="molecule type" value="Genomic_DNA"/>
</dbReference>
<dbReference type="Gene3D" id="3.20.80.10">
    <property type="entry name" value="Regulatory factor, effector binding domain"/>
    <property type="match status" value="1"/>
</dbReference>
<dbReference type="Pfam" id="PF14526">
    <property type="entry name" value="Cass2"/>
    <property type="match status" value="1"/>
</dbReference>
<sequence length="148" mass="17178">MNGSQVELVKLDAQYFVGLSITSSFEGHDSNRVETLKQQFMARRFEIKHAVNPVQYVCPHFNSETLFTYFYCLEVSTLEHIPEGMIGFSIPAHTYAKVRTELDPYEVLHRYLNEQGLQNDSKALALEIYNMESPRWPDQVNVYIPIKD</sequence>
<gene>
    <name evidence="2" type="ORF">J2T15_005749</name>
</gene>
<evidence type="ECO:0000313" key="2">
    <source>
        <dbReference type="EMBL" id="MDQ0116273.1"/>
    </source>
</evidence>
<proteinExistence type="predicted"/>
<accession>A0ABT9UB83</accession>
<comment type="caution">
    <text evidence="2">The sequence shown here is derived from an EMBL/GenBank/DDBJ whole genome shotgun (WGS) entry which is preliminary data.</text>
</comment>
<dbReference type="SMART" id="SM00871">
    <property type="entry name" value="AraC_E_bind"/>
    <property type="match status" value="1"/>
</dbReference>
<dbReference type="SUPFAM" id="SSF55136">
    <property type="entry name" value="Probable bacterial effector-binding domain"/>
    <property type="match status" value="1"/>
</dbReference>
<dbReference type="InterPro" id="IPR010499">
    <property type="entry name" value="AraC_E-bd"/>
</dbReference>
<evidence type="ECO:0000259" key="1">
    <source>
        <dbReference type="SMART" id="SM00871"/>
    </source>
</evidence>
<protein>
    <submittedName>
        <fullName evidence="2">Transcriptional regulator YdeE</fullName>
    </submittedName>
</protein>
<feature type="domain" description="AraC effector-binding" evidence="1">
    <location>
        <begin position="4"/>
        <end position="147"/>
    </location>
</feature>
<evidence type="ECO:0000313" key="3">
    <source>
        <dbReference type="Proteomes" id="UP001229346"/>
    </source>
</evidence>